<keyword evidence="6 7" id="KW-0472">Membrane</keyword>
<evidence type="ECO:0000256" key="1">
    <source>
        <dbReference type="ARBA" id="ARBA00004651"/>
    </source>
</evidence>
<feature type="transmembrane region" description="Helical" evidence="7">
    <location>
        <begin position="76"/>
        <end position="94"/>
    </location>
</feature>
<dbReference type="EMBL" id="QZEY01000004">
    <property type="protein sequence ID" value="RJL32647.1"/>
    <property type="molecule type" value="Genomic_DNA"/>
</dbReference>
<feature type="transmembrane region" description="Helical" evidence="7">
    <location>
        <begin position="148"/>
        <end position="168"/>
    </location>
</feature>
<comment type="subcellular location">
    <subcellularLocation>
        <location evidence="1">Cell membrane</location>
        <topology evidence="1">Multi-pass membrane protein</topology>
    </subcellularLocation>
</comment>
<dbReference type="GO" id="GO:0009055">
    <property type="term" value="F:electron transfer activity"/>
    <property type="evidence" value="ECO:0007669"/>
    <property type="project" value="TreeGrafter"/>
</dbReference>
<dbReference type="PANTHER" id="PTHR43141">
    <property type="entry name" value="CYTOCHROME BD2 SUBUNIT II"/>
    <property type="match status" value="1"/>
</dbReference>
<comment type="similarity">
    <text evidence="2">Belongs to the cytochrome ubiquinol oxidase subunit 2 family.</text>
</comment>
<dbReference type="GO" id="GO:0019646">
    <property type="term" value="P:aerobic electron transport chain"/>
    <property type="evidence" value="ECO:0007669"/>
    <property type="project" value="TreeGrafter"/>
</dbReference>
<dbReference type="Pfam" id="PF02322">
    <property type="entry name" value="Cyt_bd_oxida_II"/>
    <property type="match status" value="1"/>
</dbReference>
<feature type="transmembrane region" description="Helical" evidence="7">
    <location>
        <begin position="6"/>
        <end position="30"/>
    </location>
</feature>
<dbReference type="RefSeq" id="WP_119926895.1">
    <property type="nucleotide sequence ID" value="NZ_QZEY01000004.1"/>
</dbReference>
<keyword evidence="9" id="KW-1185">Reference proteome</keyword>
<evidence type="ECO:0000256" key="5">
    <source>
        <dbReference type="ARBA" id="ARBA00022989"/>
    </source>
</evidence>
<proteinExistence type="inferred from homology"/>
<dbReference type="Proteomes" id="UP000265768">
    <property type="component" value="Unassembled WGS sequence"/>
</dbReference>
<evidence type="ECO:0000256" key="6">
    <source>
        <dbReference type="ARBA" id="ARBA00023136"/>
    </source>
</evidence>
<keyword evidence="5 7" id="KW-1133">Transmembrane helix</keyword>
<dbReference type="GO" id="GO:0005886">
    <property type="term" value="C:plasma membrane"/>
    <property type="evidence" value="ECO:0007669"/>
    <property type="project" value="UniProtKB-SubCell"/>
</dbReference>
<dbReference type="OrthoDB" id="9776710at2"/>
<organism evidence="8 9">
    <name type="scientific">Bailinhaonella thermotolerans</name>
    <dbReference type="NCBI Taxonomy" id="1070861"/>
    <lineage>
        <taxon>Bacteria</taxon>
        <taxon>Bacillati</taxon>
        <taxon>Actinomycetota</taxon>
        <taxon>Actinomycetes</taxon>
        <taxon>Streptosporangiales</taxon>
        <taxon>Streptosporangiaceae</taxon>
        <taxon>Bailinhaonella</taxon>
    </lineage>
</organism>
<dbReference type="PANTHER" id="PTHR43141:SF4">
    <property type="entry name" value="CYTOCHROME BD2 SUBUNIT II"/>
    <property type="match status" value="1"/>
</dbReference>
<evidence type="ECO:0000313" key="9">
    <source>
        <dbReference type="Proteomes" id="UP000265768"/>
    </source>
</evidence>
<comment type="caution">
    <text evidence="8">The sequence shown here is derived from an EMBL/GenBank/DDBJ whole genome shotgun (WGS) entry which is preliminary data.</text>
</comment>
<keyword evidence="4 7" id="KW-0812">Transmembrane</keyword>
<dbReference type="GO" id="GO:0016682">
    <property type="term" value="F:oxidoreductase activity, acting on diphenols and related substances as donors, oxygen as acceptor"/>
    <property type="evidence" value="ECO:0007669"/>
    <property type="project" value="TreeGrafter"/>
</dbReference>
<dbReference type="GO" id="GO:0070069">
    <property type="term" value="C:cytochrome complex"/>
    <property type="evidence" value="ECO:0007669"/>
    <property type="project" value="TreeGrafter"/>
</dbReference>
<dbReference type="InterPro" id="IPR003317">
    <property type="entry name" value="Cyt-d_oxidase_su2"/>
</dbReference>
<protein>
    <submittedName>
        <fullName evidence="8">Cytochrome d ubiquinol oxidase subunit II</fullName>
    </submittedName>
</protein>
<feature type="transmembrane region" description="Helical" evidence="7">
    <location>
        <begin position="115"/>
        <end position="136"/>
    </location>
</feature>
<feature type="transmembrane region" description="Helical" evidence="7">
    <location>
        <begin position="189"/>
        <end position="209"/>
    </location>
</feature>
<gene>
    <name evidence="8" type="ORF">D5H75_14165</name>
</gene>
<name>A0A3A4AWG7_9ACTN</name>
<sequence>MEMIAIGLLGFFVLGYLLLAGSDIGVGMTLPVLGRADAERRVVIAAIAPFFLGNEVWLVAVVGLLAGMFPDLEGDLLSGLGPAVVVLLLGWIARDMGLWSRGRVDRRSWRVFWDGAIVAGSWTLALTWGWILAGVLAGDVAGPTPVRAVFAVVIAAVFAVHGLAFAALRLRGPARERARTLSGPSGEGATFGLTSAALAVLGVLAGLRLPLADTVADAGTLAFLVPAVLIILPFLVGAQAWVWWIFRHRVEGPSYL</sequence>
<evidence type="ECO:0000256" key="7">
    <source>
        <dbReference type="SAM" id="Phobius"/>
    </source>
</evidence>
<evidence type="ECO:0000313" key="8">
    <source>
        <dbReference type="EMBL" id="RJL32647.1"/>
    </source>
</evidence>
<feature type="transmembrane region" description="Helical" evidence="7">
    <location>
        <begin position="42"/>
        <end position="70"/>
    </location>
</feature>
<evidence type="ECO:0000256" key="4">
    <source>
        <dbReference type="ARBA" id="ARBA00022692"/>
    </source>
</evidence>
<feature type="transmembrane region" description="Helical" evidence="7">
    <location>
        <begin position="221"/>
        <end position="246"/>
    </location>
</feature>
<evidence type="ECO:0000256" key="3">
    <source>
        <dbReference type="ARBA" id="ARBA00022475"/>
    </source>
</evidence>
<dbReference type="AlphaFoldDB" id="A0A3A4AWG7"/>
<accession>A0A3A4AWG7</accession>
<keyword evidence="3" id="KW-1003">Cell membrane</keyword>
<reference evidence="8 9" key="1">
    <citation type="submission" date="2018-09" db="EMBL/GenBank/DDBJ databases">
        <title>YIM 75507 draft genome.</title>
        <authorList>
            <person name="Tang S."/>
            <person name="Feng Y."/>
        </authorList>
    </citation>
    <scope>NUCLEOTIDE SEQUENCE [LARGE SCALE GENOMIC DNA]</scope>
    <source>
        <strain evidence="8 9">YIM 75507</strain>
    </source>
</reference>
<evidence type="ECO:0000256" key="2">
    <source>
        <dbReference type="ARBA" id="ARBA00007543"/>
    </source>
</evidence>